<evidence type="ECO:0000313" key="4">
    <source>
        <dbReference type="Proteomes" id="UP000838878"/>
    </source>
</evidence>
<dbReference type="EMBL" id="OV170222">
    <property type="protein sequence ID" value="CAH0720351.1"/>
    <property type="molecule type" value="Genomic_DNA"/>
</dbReference>
<feature type="compositionally biased region" description="Polar residues" evidence="1">
    <location>
        <begin position="93"/>
        <end position="106"/>
    </location>
</feature>
<proteinExistence type="predicted"/>
<keyword evidence="4" id="KW-1185">Reference proteome</keyword>
<feature type="non-terminal residue" evidence="3">
    <location>
        <position position="675"/>
    </location>
</feature>
<organism evidence="3 4">
    <name type="scientific">Brenthis ino</name>
    <name type="common">lesser marbled fritillary</name>
    <dbReference type="NCBI Taxonomy" id="405034"/>
    <lineage>
        <taxon>Eukaryota</taxon>
        <taxon>Metazoa</taxon>
        <taxon>Ecdysozoa</taxon>
        <taxon>Arthropoda</taxon>
        <taxon>Hexapoda</taxon>
        <taxon>Insecta</taxon>
        <taxon>Pterygota</taxon>
        <taxon>Neoptera</taxon>
        <taxon>Endopterygota</taxon>
        <taxon>Lepidoptera</taxon>
        <taxon>Glossata</taxon>
        <taxon>Ditrysia</taxon>
        <taxon>Papilionoidea</taxon>
        <taxon>Nymphalidae</taxon>
        <taxon>Heliconiinae</taxon>
        <taxon>Argynnini</taxon>
        <taxon>Brenthis</taxon>
    </lineage>
</organism>
<dbReference type="InterPro" id="IPR029526">
    <property type="entry name" value="PGBD"/>
</dbReference>
<sequence length="675" mass="77809">MKRSSRISRILAMVPPADSGSEDSDLDLDLSSDAPDIPNEIMDIFEQSDSGDDSLPSQMLPPSQESSWLPEAPAVCVTIPSSPSLVSVNPSPDTSETVQSPRTPNTIYSNTSSLLIPIAPRLLRSRRSVIQNQNNRTEPLSSTQREDLIQPRTFGVEVQRTRKRKKERMDFNFRSTKFMWHVDRETSVDSLFQEQVTDIDTPYQYFKRLFDDELMEFICYQSNLYSTQSTGRSVDMTKEEYENFLGIDMLMSIVGMPSYKDYWSHQLRYDKIASVMPLKRYQLLRKYMHFSDNSNVSPNDRYGKVRPIMEHIRKNCLRIEPEKSFSVDEMMIPYKGTRAGSRRQYIKNKPHPWGFKFLVRAGVSGIVYDFFPYAGETTFDDVSFTDTENKYFGLTEKCVLRLAKTIKNPALTTLFFDNWFSSLELISYLRSEFGILSLGVIRKDRLRGCNIISDKDLLKKGRGSYKVMVDNNKKIAVTKWADNKCVTLASSYAADNRETFVKRYCKASKGKVDVTCPTVISEYNQHMGGVDLAGMFVSLYRTGSKSRKWYKRIYYHLVDICVNNSWLVYRRHCKMLNEKKVLSLKDYKLSVSYTLLQKGKIVSRMATNSVKIKQPVVPRPEKDIRIDGLHHIPTVGKKGRCRNCTTGQTVISSLKCETRLCLTEKRNCFREFHTK</sequence>
<dbReference type="Proteomes" id="UP000838878">
    <property type="component" value="Chromosome 2"/>
</dbReference>
<reference evidence="3" key="1">
    <citation type="submission" date="2021-12" db="EMBL/GenBank/DDBJ databases">
        <authorList>
            <person name="Martin H S."/>
        </authorList>
    </citation>
    <scope>NUCLEOTIDE SEQUENCE</scope>
</reference>
<dbReference type="OrthoDB" id="123207at2759"/>
<feature type="compositionally biased region" description="Polar residues" evidence="1">
    <location>
        <begin position="55"/>
        <end position="67"/>
    </location>
</feature>
<feature type="compositionally biased region" description="Acidic residues" evidence="1">
    <location>
        <begin position="20"/>
        <end position="30"/>
    </location>
</feature>
<name>A0A8J9UHC9_9NEOP</name>
<dbReference type="AlphaFoldDB" id="A0A8J9UHC9"/>
<dbReference type="Pfam" id="PF13843">
    <property type="entry name" value="DDE_Tnp_1_7"/>
    <property type="match status" value="1"/>
</dbReference>
<evidence type="ECO:0000259" key="2">
    <source>
        <dbReference type="Pfam" id="PF13843"/>
    </source>
</evidence>
<protein>
    <recommendedName>
        <fullName evidence="2">PiggyBac transposable element-derived protein domain-containing protein</fullName>
    </recommendedName>
</protein>
<dbReference type="PANTHER" id="PTHR47272">
    <property type="entry name" value="DDE_TNP_1_7 DOMAIN-CONTAINING PROTEIN"/>
    <property type="match status" value="1"/>
</dbReference>
<feature type="region of interest" description="Disordered" evidence="1">
    <location>
        <begin position="1"/>
        <end position="67"/>
    </location>
</feature>
<evidence type="ECO:0000256" key="1">
    <source>
        <dbReference type="SAM" id="MobiDB-lite"/>
    </source>
</evidence>
<accession>A0A8J9UHC9</accession>
<feature type="domain" description="PiggyBac transposable element-derived protein" evidence="2">
    <location>
        <begin position="201"/>
        <end position="566"/>
    </location>
</feature>
<feature type="region of interest" description="Disordered" evidence="1">
    <location>
        <begin position="86"/>
        <end position="106"/>
    </location>
</feature>
<gene>
    <name evidence="3" type="ORF">BINO364_LOCUS6595</name>
</gene>
<dbReference type="PANTHER" id="PTHR47272:SF1">
    <property type="entry name" value="PIGGYBAC TRANSPOSABLE ELEMENT-DERIVED PROTEIN 3-LIKE"/>
    <property type="match status" value="1"/>
</dbReference>
<evidence type="ECO:0000313" key="3">
    <source>
        <dbReference type="EMBL" id="CAH0720351.1"/>
    </source>
</evidence>